<dbReference type="EMBL" id="JBCITK010000001">
    <property type="protein sequence ID" value="MEN0642559.1"/>
    <property type="molecule type" value="Genomic_DNA"/>
</dbReference>
<dbReference type="InterPro" id="IPR006379">
    <property type="entry name" value="HAD-SF_hydro_IIB"/>
</dbReference>
<dbReference type="RefSeq" id="WP_343129669.1">
    <property type="nucleotide sequence ID" value="NZ_JBCITK010000001.1"/>
</dbReference>
<name>A0ABU9VF78_9BACI</name>
<dbReference type="EC" id="3.1.3.23" evidence="1"/>
<evidence type="ECO:0000313" key="1">
    <source>
        <dbReference type="EMBL" id="MEN0642559.1"/>
    </source>
</evidence>
<dbReference type="Proteomes" id="UP001418796">
    <property type="component" value="Unassembled WGS sequence"/>
</dbReference>
<dbReference type="NCBIfam" id="TIGR00099">
    <property type="entry name" value="Cof-subfamily"/>
    <property type="match status" value="1"/>
</dbReference>
<dbReference type="PANTHER" id="PTHR10000:SF8">
    <property type="entry name" value="HAD SUPERFAMILY HYDROLASE-LIKE, TYPE 3"/>
    <property type="match status" value="1"/>
</dbReference>
<accession>A0ABU9VF78</accession>
<dbReference type="InterPro" id="IPR036412">
    <property type="entry name" value="HAD-like_sf"/>
</dbReference>
<keyword evidence="1" id="KW-0378">Hydrolase</keyword>
<dbReference type="GO" id="GO:0050308">
    <property type="term" value="F:sugar-phosphatase activity"/>
    <property type="evidence" value="ECO:0007669"/>
    <property type="project" value="UniProtKB-EC"/>
</dbReference>
<dbReference type="InterPro" id="IPR000150">
    <property type="entry name" value="Cof"/>
</dbReference>
<dbReference type="NCBIfam" id="NF007806">
    <property type="entry name" value="PRK10513.1"/>
    <property type="match status" value="1"/>
</dbReference>
<keyword evidence="2" id="KW-1185">Reference proteome</keyword>
<proteinExistence type="predicted"/>
<dbReference type="SFLD" id="SFLDG01140">
    <property type="entry name" value="C2.B:_Phosphomannomutase_and_P"/>
    <property type="match status" value="1"/>
</dbReference>
<dbReference type="SUPFAM" id="SSF56784">
    <property type="entry name" value="HAD-like"/>
    <property type="match status" value="1"/>
</dbReference>
<dbReference type="Gene3D" id="3.30.1240.10">
    <property type="match status" value="1"/>
</dbReference>
<reference evidence="1 2" key="1">
    <citation type="submission" date="2024-03" db="EMBL/GenBank/DDBJ databases">
        <title>Bacilli Hybrid Assemblies.</title>
        <authorList>
            <person name="Kovac J."/>
        </authorList>
    </citation>
    <scope>NUCLEOTIDE SEQUENCE [LARGE SCALE GENOMIC DNA]</scope>
    <source>
        <strain evidence="1 2">FSL R7-0666</strain>
    </source>
</reference>
<dbReference type="SFLD" id="SFLDG01144">
    <property type="entry name" value="C2.B.4:_PGP_Like"/>
    <property type="match status" value="1"/>
</dbReference>
<sequence length="269" mass="29572">MIKLIAIDIDGTLLNDKHEVTDEVQQALHAAKQKGVKVVLCTGRPIGGVKQYLDALNLTEDGDFVIAYNGALVQNAHTNEVVSELTLENKDLQTIYNISKELNTPMHYFDSANLYSPNRQISEYTVLESYLTTVPLSYMPVDEAPEDIIIPKMMFIDKPETLDQTIANIPAEMKDNYMLVKSSPFFLEILNPNVSKGNAVKLLAETLGIKQEEVMAIGDNGNDVTMVQFAGCGVAMGNAIPELKEVANHITATNNENGVAKAINEFVLQ</sequence>
<dbReference type="PANTHER" id="PTHR10000">
    <property type="entry name" value="PHOSPHOSERINE PHOSPHATASE"/>
    <property type="match status" value="1"/>
</dbReference>
<dbReference type="InterPro" id="IPR023214">
    <property type="entry name" value="HAD_sf"/>
</dbReference>
<dbReference type="PROSITE" id="PS01228">
    <property type="entry name" value="COF_1"/>
    <property type="match status" value="1"/>
</dbReference>
<dbReference type="Gene3D" id="3.40.50.1000">
    <property type="entry name" value="HAD superfamily/HAD-like"/>
    <property type="match status" value="1"/>
</dbReference>
<evidence type="ECO:0000313" key="2">
    <source>
        <dbReference type="Proteomes" id="UP001418796"/>
    </source>
</evidence>
<dbReference type="CDD" id="cd07516">
    <property type="entry name" value="HAD_Pase"/>
    <property type="match status" value="1"/>
</dbReference>
<dbReference type="Pfam" id="PF08282">
    <property type="entry name" value="Hydrolase_3"/>
    <property type="match status" value="1"/>
</dbReference>
<gene>
    <name evidence="1" type="primary">yidA</name>
    <name evidence="1" type="ORF">MKY91_05235</name>
</gene>
<dbReference type="SFLD" id="SFLDS00003">
    <property type="entry name" value="Haloacid_Dehalogenase"/>
    <property type="match status" value="1"/>
</dbReference>
<organism evidence="1 2">
    <name type="scientific">Alkalicoccobacillus gibsonii</name>
    <dbReference type="NCBI Taxonomy" id="79881"/>
    <lineage>
        <taxon>Bacteria</taxon>
        <taxon>Bacillati</taxon>
        <taxon>Bacillota</taxon>
        <taxon>Bacilli</taxon>
        <taxon>Bacillales</taxon>
        <taxon>Bacillaceae</taxon>
        <taxon>Alkalicoccobacillus</taxon>
    </lineage>
</organism>
<dbReference type="NCBIfam" id="TIGR01484">
    <property type="entry name" value="HAD-SF-IIB"/>
    <property type="match status" value="1"/>
</dbReference>
<protein>
    <submittedName>
        <fullName evidence="1">Sugar-phosphatase</fullName>
        <ecNumber evidence="1">3.1.3.23</ecNumber>
    </submittedName>
</protein>
<comment type="caution">
    <text evidence="1">The sequence shown here is derived from an EMBL/GenBank/DDBJ whole genome shotgun (WGS) entry which is preliminary data.</text>
</comment>